<dbReference type="InterPro" id="IPR029063">
    <property type="entry name" value="SAM-dependent_MTases_sf"/>
</dbReference>
<dbReference type="Gene3D" id="3.40.50.150">
    <property type="entry name" value="Vaccinia Virus protein VP39"/>
    <property type="match status" value="1"/>
</dbReference>
<sequence length="86" mass="9774">MGANVICTEQPSSVENLRRCVQGTKIEVRPLLWGEMSYLETLPPIDIIVGSEIIYDADFHDHLIKTLVELFSRNPMAVYYNVSFGE</sequence>
<dbReference type="InterPro" id="IPR019410">
    <property type="entry name" value="Methyltransf_16"/>
</dbReference>
<reference evidence="1 2" key="1">
    <citation type="journal article" date="2014" name="Nature">
        <title>The genome of the recently domesticated crop plant sugar beet (Beta vulgaris).</title>
        <authorList>
            <person name="Dohm J.C."/>
            <person name="Minoche A.E."/>
            <person name="Holtgrawe D."/>
            <person name="Capella-Gutierrez S."/>
            <person name="Zakrzewski F."/>
            <person name="Tafer H."/>
            <person name="Rupp O."/>
            <person name="Sorensen T.R."/>
            <person name="Stracke R."/>
            <person name="Reinhardt R."/>
            <person name="Goesmann A."/>
            <person name="Kraft T."/>
            <person name="Schulz B."/>
            <person name="Stadler P.F."/>
            <person name="Schmidt T."/>
            <person name="Gabaldon T."/>
            <person name="Lehrach H."/>
            <person name="Weisshaar B."/>
            <person name="Himmelbauer H."/>
        </authorList>
    </citation>
    <scope>NUCLEOTIDE SEQUENCE [LARGE SCALE GENOMIC DNA]</scope>
    <source>
        <tissue evidence="1">Taproot</tissue>
    </source>
</reference>
<dbReference type="OrthoDB" id="413520at2759"/>
<organism evidence="1 2">
    <name type="scientific">Beta vulgaris subsp. vulgaris</name>
    <name type="common">Beet</name>
    <dbReference type="NCBI Taxonomy" id="3555"/>
    <lineage>
        <taxon>Eukaryota</taxon>
        <taxon>Viridiplantae</taxon>
        <taxon>Streptophyta</taxon>
        <taxon>Embryophyta</taxon>
        <taxon>Tracheophyta</taxon>
        <taxon>Spermatophyta</taxon>
        <taxon>Magnoliopsida</taxon>
        <taxon>eudicotyledons</taxon>
        <taxon>Gunneridae</taxon>
        <taxon>Pentapetalae</taxon>
        <taxon>Caryophyllales</taxon>
        <taxon>Chenopodiaceae</taxon>
        <taxon>Betoideae</taxon>
        <taxon>Beta</taxon>
    </lineage>
</organism>
<evidence type="ECO:0000313" key="2">
    <source>
        <dbReference type="Proteomes" id="UP000035740"/>
    </source>
</evidence>
<keyword evidence="2" id="KW-1185">Reference proteome</keyword>
<dbReference type="Pfam" id="PF10294">
    <property type="entry name" value="Methyltransf_16"/>
    <property type="match status" value="1"/>
</dbReference>
<evidence type="ECO:0000313" key="1">
    <source>
        <dbReference type="EMBL" id="KMS64923.1"/>
    </source>
</evidence>
<dbReference type="Gramene" id="KMS64923">
    <property type="protein sequence ID" value="KMS64923"/>
    <property type="gene ID" value="BVRB_041250"/>
</dbReference>
<dbReference type="EMBL" id="KQ118501">
    <property type="protein sequence ID" value="KMS64923.1"/>
    <property type="molecule type" value="Genomic_DNA"/>
</dbReference>
<proteinExistence type="predicted"/>
<accession>A0A0J7YP63</accession>
<protein>
    <submittedName>
        <fullName evidence="1">Uncharacterized protein</fullName>
    </submittedName>
</protein>
<gene>
    <name evidence="1" type="ORF">BVRB_041250</name>
</gene>
<name>A0A0J7YP63_BETVV</name>
<dbReference type="AlphaFoldDB" id="A0A0J7YP63"/>
<dbReference type="Proteomes" id="UP000035740">
    <property type="component" value="Unassembled WGS sequence"/>
</dbReference>